<dbReference type="Pfam" id="PF03171">
    <property type="entry name" value="2OG-FeII_Oxy"/>
    <property type="match status" value="1"/>
</dbReference>
<comment type="caution">
    <text evidence="2">The sequence shown here is derived from an EMBL/GenBank/DDBJ whole genome shotgun (WGS) entry which is preliminary data.</text>
</comment>
<accession>A0AB34J327</accession>
<organism evidence="2 3">
    <name type="scientific">Prymnesium parvum</name>
    <name type="common">Toxic golden alga</name>
    <dbReference type="NCBI Taxonomy" id="97485"/>
    <lineage>
        <taxon>Eukaryota</taxon>
        <taxon>Haptista</taxon>
        <taxon>Haptophyta</taxon>
        <taxon>Prymnesiophyceae</taxon>
        <taxon>Prymnesiales</taxon>
        <taxon>Prymnesiaceae</taxon>
        <taxon>Prymnesium</taxon>
    </lineage>
</organism>
<feature type="domain" description="Isopenicillin N synthase-like Fe(2+) 2OG dioxygenase" evidence="1">
    <location>
        <begin position="201"/>
        <end position="297"/>
    </location>
</feature>
<dbReference type="SUPFAM" id="SSF51197">
    <property type="entry name" value="Clavaminate synthase-like"/>
    <property type="match status" value="1"/>
</dbReference>
<evidence type="ECO:0000259" key="1">
    <source>
        <dbReference type="Pfam" id="PF03171"/>
    </source>
</evidence>
<dbReference type="Gene3D" id="2.60.120.330">
    <property type="entry name" value="B-lactam Antibiotic, Isopenicillin N Synthase, Chain"/>
    <property type="match status" value="1"/>
</dbReference>
<dbReference type="AlphaFoldDB" id="A0AB34J327"/>
<gene>
    <name evidence="2" type="ORF">AB1Y20_005778</name>
</gene>
<dbReference type="Proteomes" id="UP001515480">
    <property type="component" value="Unassembled WGS sequence"/>
</dbReference>
<reference evidence="2 3" key="1">
    <citation type="journal article" date="2024" name="Science">
        <title>Giant polyketide synthase enzymes in the biosynthesis of giant marine polyether toxins.</title>
        <authorList>
            <person name="Fallon T.R."/>
            <person name="Shende V.V."/>
            <person name="Wierzbicki I.H."/>
            <person name="Pendleton A.L."/>
            <person name="Watervoot N.F."/>
            <person name="Auber R.P."/>
            <person name="Gonzalez D.J."/>
            <person name="Wisecaver J.H."/>
            <person name="Moore B.S."/>
        </authorList>
    </citation>
    <scope>NUCLEOTIDE SEQUENCE [LARGE SCALE GENOMIC DNA]</scope>
    <source>
        <strain evidence="2 3">12B1</strain>
    </source>
</reference>
<dbReference type="InterPro" id="IPR027443">
    <property type="entry name" value="IPNS-like_sf"/>
</dbReference>
<dbReference type="InterPro" id="IPR044861">
    <property type="entry name" value="IPNS-like_FE2OG_OXY"/>
</dbReference>
<proteinExistence type="predicted"/>
<evidence type="ECO:0000313" key="2">
    <source>
        <dbReference type="EMBL" id="KAL1510951.1"/>
    </source>
</evidence>
<name>A0AB34J327_PRYPA</name>
<evidence type="ECO:0000313" key="3">
    <source>
        <dbReference type="Proteomes" id="UP001515480"/>
    </source>
</evidence>
<protein>
    <recommendedName>
        <fullName evidence="1">Isopenicillin N synthase-like Fe(2+) 2OG dioxygenase domain-containing protein</fullName>
    </recommendedName>
</protein>
<keyword evidence="3" id="KW-1185">Reference proteome</keyword>
<dbReference type="EMBL" id="JBGBPQ010000014">
    <property type="protein sequence ID" value="KAL1510951.1"/>
    <property type="molecule type" value="Genomic_DNA"/>
</dbReference>
<sequence>MWSRSALEALRDECFADDVDFDLSALAPLPEDAVRRYFESGGRLPLEECVRPIYEPPACSCAVSESEIAAAITRHGEVGLLLLTDLPPAPLAEIAELFDDFLQQSRGEPAAREYPPQLRHLAYKDPERGRNAASGEKKRMFDLSPARLRQLGPEEHLAPPPLRAIARFWQQVAGSVPKLLRALQLASGSAEMLEDDKMVDYFEKEHEAAPAQRCREHRDFGTLSLIFSHDAGLEALVHNEWRAIPPPPPGAAVLLFGWVAEIRSNGRLRACLHRVSDPPVGKAGHSPRRVSAVLFAAPQDIQQPLEPVVLEGEPRRYISGVSAEAQQMYAAGGQALQPFHAR</sequence>